<dbReference type="Proteomes" id="UP000295150">
    <property type="component" value="Unassembled WGS sequence"/>
</dbReference>
<evidence type="ECO:0000313" key="2">
    <source>
        <dbReference type="Proteomes" id="UP000295150"/>
    </source>
</evidence>
<accession>A0A4R6HYW0</accession>
<organism evidence="1 2">
    <name type="scientific">Halomonas ventosae</name>
    <dbReference type="NCBI Taxonomy" id="229007"/>
    <lineage>
        <taxon>Bacteria</taxon>
        <taxon>Pseudomonadati</taxon>
        <taxon>Pseudomonadota</taxon>
        <taxon>Gammaproteobacteria</taxon>
        <taxon>Oceanospirillales</taxon>
        <taxon>Halomonadaceae</taxon>
        <taxon>Halomonas</taxon>
    </lineage>
</organism>
<proteinExistence type="predicted"/>
<sequence>MLRLFMKLKNIEELIDNNGEITIGRVGPVRYGATACDEAECLAMLVRRPKESFKDLLIRLDSAIEDAIEHDIFVDEINQ</sequence>
<reference evidence="1 2" key="1">
    <citation type="submission" date="2019-03" db="EMBL/GenBank/DDBJ databases">
        <title>Freshwater and sediment microbial communities from various areas in North America, analyzing microbe dynamics in response to fracking.</title>
        <authorList>
            <person name="Lamendella R."/>
        </authorList>
    </citation>
    <scope>NUCLEOTIDE SEQUENCE [LARGE SCALE GENOMIC DNA]</scope>
    <source>
        <strain evidence="1 2">1_TX</strain>
    </source>
</reference>
<comment type="caution">
    <text evidence="1">The sequence shown here is derived from an EMBL/GenBank/DDBJ whole genome shotgun (WGS) entry which is preliminary data.</text>
</comment>
<dbReference type="EMBL" id="SNWH01000003">
    <property type="protein sequence ID" value="TDO13931.1"/>
    <property type="molecule type" value="Genomic_DNA"/>
</dbReference>
<dbReference type="AlphaFoldDB" id="A0A4R6HYW0"/>
<keyword evidence="2" id="KW-1185">Reference proteome</keyword>
<evidence type="ECO:0000313" key="1">
    <source>
        <dbReference type="EMBL" id="TDO13931.1"/>
    </source>
</evidence>
<gene>
    <name evidence="1" type="ORF">DFO68_103156</name>
</gene>
<protein>
    <submittedName>
        <fullName evidence="1">Uncharacterized protein</fullName>
    </submittedName>
</protein>
<name>A0A4R6HYW0_9GAMM</name>